<dbReference type="InterPro" id="IPR050641">
    <property type="entry name" value="RIFMO-like"/>
</dbReference>
<dbReference type="Pfam" id="PF01494">
    <property type="entry name" value="FAD_binding_3"/>
    <property type="match status" value="1"/>
</dbReference>
<organism evidence="6 7">
    <name type="scientific">Chelatococcus reniformis</name>
    <dbReference type="NCBI Taxonomy" id="1494448"/>
    <lineage>
        <taxon>Bacteria</taxon>
        <taxon>Pseudomonadati</taxon>
        <taxon>Pseudomonadota</taxon>
        <taxon>Alphaproteobacteria</taxon>
        <taxon>Hyphomicrobiales</taxon>
        <taxon>Chelatococcaceae</taxon>
        <taxon>Chelatococcus</taxon>
    </lineage>
</organism>
<dbReference type="SUPFAM" id="SSF52833">
    <property type="entry name" value="Thioredoxin-like"/>
    <property type="match status" value="1"/>
</dbReference>
<dbReference type="Gene3D" id="3.50.50.60">
    <property type="entry name" value="FAD/NAD(P)-binding domain"/>
    <property type="match status" value="1"/>
</dbReference>
<reference evidence="6" key="1">
    <citation type="journal article" date="2014" name="Int. J. Syst. Evol. Microbiol.">
        <title>Complete genome sequence of Corynebacterium casei LMG S-19264T (=DSM 44701T), isolated from a smear-ripened cheese.</title>
        <authorList>
            <consortium name="US DOE Joint Genome Institute (JGI-PGF)"/>
            <person name="Walter F."/>
            <person name="Albersmeier A."/>
            <person name="Kalinowski J."/>
            <person name="Ruckert C."/>
        </authorList>
    </citation>
    <scope>NUCLEOTIDE SEQUENCE</scope>
    <source>
        <strain evidence="6">CGMCC 1.12919</strain>
    </source>
</reference>
<evidence type="ECO:0000256" key="2">
    <source>
        <dbReference type="ARBA" id="ARBA00007801"/>
    </source>
</evidence>
<dbReference type="PANTHER" id="PTHR43004">
    <property type="entry name" value="TRK SYSTEM POTASSIUM UPTAKE PROTEIN"/>
    <property type="match status" value="1"/>
</dbReference>
<evidence type="ECO:0000313" key="7">
    <source>
        <dbReference type="Proteomes" id="UP000637002"/>
    </source>
</evidence>
<reference evidence="6" key="2">
    <citation type="submission" date="2020-09" db="EMBL/GenBank/DDBJ databases">
        <authorList>
            <person name="Sun Q."/>
            <person name="Zhou Y."/>
        </authorList>
    </citation>
    <scope>NUCLEOTIDE SEQUENCE</scope>
    <source>
        <strain evidence="6">CGMCC 1.12919</strain>
    </source>
</reference>
<evidence type="ECO:0000256" key="1">
    <source>
        <dbReference type="ARBA" id="ARBA00001974"/>
    </source>
</evidence>
<dbReference type="Pfam" id="PF21274">
    <property type="entry name" value="Rng_hyd_C"/>
    <property type="match status" value="1"/>
</dbReference>
<evidence type="ECO:0000313" key="6">
    <source>
        <dbReference type="EMBL" id="GGC59423.1"/>
    </source>
</evidence>
<gene>
    <name evidence="6" type="primary">mhpA</name>
    <name evidence="6" type="ORF">GCM10010994_17720</name>
</gene>
<dbReference type="InterPro" id="IPR036249">
    <property type="entry name" value="Thioredoxin-like_sf"/>
</dbReference>
<comment type="cofactor">
    <cofactor evidence="1">
        <name>FAD</name>
        <dbReference type="ChEBI" id="CHEBI:57692"/>
    </cofactor>
</comment>
<comment type="similarity">
    <text evidence="2">Belongs to the PheA/TfdB FAD monooxygenase family.</text>
</comment>
<dbReference type="PANTHER" id="PTHR43004:SF19">
    <property type="entry name" value="BINDING MONOOXYGENASE, PUTATIVE (JCVI)-RELATED"/>
    <property type="match status" value="1"/>
</dbReference>
<evidence type="ECO:0000256" key="4">
    <source>
        <dbReference type="ARBA" id="ARBA00022827"/>
    </source>
</evidence>
<keyword evidence="4" id="KW-0274">FAD</keyword>
<dbReference type="PRINTS" id="PR00420">
    <property type="entry name" value="RNGMNOXGNASE"/>
</dbReference>
<dbReference type="RefSeq" id="WP_188608806.1">
    <property type="nucleotide sequence ID" value="NZ_BMGG01000003.1"/>
</dbReference>
<dbReference type="SUPFAM" id="SSF51905">
    <property type="entry name" value="FAD/NAD(P)-binding domain"/>
    <property type="match status" value="1"/>
</dbReference>
<dbReference type="InterPro" id="IPR002938">
    <property type="entry name" value="FAD-bd"/>
</dbReference>
<dbReference type="Gene3D" id="3.30.70.2450">
    <property type="match status" value="1"/>
</dbReference>
<dbReference type="GO" id="GO:0016709">
    <property type="term" value="F:oxidoreductase activity, acting on paired donors, with incorporation or reduction of molecular oxygen, NAD(P)H as one donor, and incorporation of one atom of oxygen"/>
    <property type="evidence" value="ECO:0007669"/>
    <property type="project" value="UniProtKB-ARBA"/>
</dbReference>
<dbReference type="EMBL" id="BMGG01000003">
    <property type="protein sequence ID" value="GGC59423.1"/>
    <property type="molecule type" value="Genomic_DNA"/>
</dbReference>
<keyword evidence="3" id="KW-0285">Flavoprotein</keyword>
<comment type="caution">
    <text evidence="6">The sequence shown here is derived from an EMBL/GenBank/DDBJ whole genome shotgun (WGS) entry which is preliminary data.</text>
</comment>
<evidence type="ECO:0000256" key="3">
    <source>
        <dbReference type="ARBA" id="ARBA00022630"/>
    </source>
</evidence>
<dbReference type="Proteomes" id="UP000637002">
    <property type="component" value="Unassembled WGS sequence"/>
</dbReference>
<dbReference type="GO" id="GO:0071949">
    <property type="term" value="F:FAD binding"/>
    <property type="evidence" value="ECO:0007669"/>
    <property type="project" value="InterPro"/>
</dbReference>
<keyword evidence="7" id="KW-1185">Reference proteome</keyword>
<name>A0A916U6F8_9HYPH</name>
<feature type="domain" description="FAD-binding" evidence="5">
    <location>
        <begin position="2"/>
        <end position="355"/>
    </location>
</feature>
<evidence type="ECO:0000259" key="5">
    <source>
        <dbReference type="Pfam" id="PF01494"/>
    </source>
</evidence>
<dbReference type="Gene3D" id="3.40.30.120">
    <property type="match status" value="1"/>
</dbReference>
<protein>
    <submittedName>
        <fullName evidence="6">3-(3-hydroxyphenyl)propionate hydroxylase</fullName>
    </submittedName>
</protein>
<accession>A0A916U6F8</accession>
<proteinExistence type="inferred from homology"/>
<sequence>MTDILVVGAGPVGLTMACELARHGARCRIIDRAPEPLPYCRAIGVTPRTLEVWDDMGIARTMIDAGLWLTGQRSVIAGQPPHDAAAPPLGLPYAQLGLPQYTTERVLTQHLAGFGLTVERGVELASLRQDGAAATVSLARADGSIEEARFRYVVGCDGAHSAVRKALGIAFEGDAFPWPFMLGDVHIDWGLPYGMALRALRLNEGAPPDMFIAIPLPEAGRYRVSMMAPPALASAGGTDHGIQAELEGPDLAALQVVADALLPERPRLSDLRWSSIFRISMRLAAHYRQGRVFIAGDAAHIHPPTGGQGMNTGIQDAYNLAWKLALAATDAAPEALLDSYEAERLPVGAEVVARTEAASVSYGREQGGGAPDSRLVDAQVLVSYRGTPFVQDDAAGAVGPNAGDRAPDVTGLTRDGLGFPLRLFDILRGTGHVLLVQLAADDADAAVAELAAFTATLRARSVPAVRVVAIGPLGPAQRPGLVVLHDPDGAFLAFYGEAGAFLVRPDGHIGWRGRSWRDAGLGAYLDKVLRAPDRSAP</sequence>
<dbReference type="InterPro" id="IPR036188">
    <property type="entry name" value="FAD/NAD-bd_sf"/>
</dbReference>
<dbReference type="AlphaFoldDB" id="A0A916U6F8"/>